<dbReference type="EMBL" id="JBFRCH010000033">
    <property type="protein sequence ID" value="MEX3936476.1"/>
    <property type="molecule type" value="Genomic_DNA"/>
</dbReference>
<gene>
    <name evidence="1" type="ORF">AB4Y32_32695</name>
</gene>
<keyword evidence="2" id="KW-1185">Reference proteome</keyword>
<reference evidence="1" key="1">
    <citation type="submission" date="2024-07" db="EMBL/GenBank/DDBJ databases">
        <title>A survey of Mimosa microsymbionts across Brazilian biomes reveals a high diversity of Paraburkholderia nodulating endemic species, but also that Cupriavidus is common as a symbiont of widespread species.</title>
        <authorList>
            <person name="Rouws L."/>
            <person name="Barauna A."/>
            <person name="Beukes C."/>
            <person name="Rouws J.R.C."/>
            <person name="De Faria S.M."/>
            <person name="Gross E."/>
            <person name="Bueno Dos Reis Junior F."/>
            <person name="Simon M.F."/>
            <person name="Maluk M."/>
            <person name="Odee D.W."/>
            <person name="Kenicer G."/>
            <person name="Young J.P.W."/>
            <person name="Reis V.M."/>
            <person name="Zilli J."/>
            <person name="James E.K."/>
        </authorList>
    </citation>
    <scope>NUCLEOTIDE SEQUENCE</scope>
    <source>
        <strain evidence="1">EG181B</strain>
    </source>
</reference>
<evidence type="ECO:0000313" key="2">
    <source>
        <dbReference type="Proteomes" id="UP001558850"/>
    </source>
</evidence>
<evidence type="ECO:0000313" key="1">
    <source>
        <dbReference type="EMBL" id="MEX3936476.1"/>
    </source>
</evidence>
<proteinExistence type="predicted"/>
<dbReference type="Proteomes" id="UP001558850">
    <property type="component" value="Unassembled WGS sequence"/>
</dbReference>
<accession>A0ACC6UAE0</accession>
<name>A0ACC6UAE0_9BURK</name>
<organism evidence="1 2">
    <name type="scientific">Paraburkholderia phymatum</name>
    <dbReference type="NCBI Taxonomy" id="148447"/>
    <lineage>
        <taxon>Bacteria</taxon>
        <taxon>Pseudomonadati</taxon>
        <taxon>Pseudomonadota</taxon>
        <taxon>Betaproteobacteria</taxon>
        <taxon>Burkholderiales</taxon>
        <taxon>Burkholderiaceae</taxon>
        <taxon>Paraburkholderia</taxon>
    </lineage>
</organism>
<sequence>MWSTATAHSARRSTLDANGFPVDSNFGDSFMKLSSSPLKITDYLAPIDVMQHANNDNDFGSRGAMRLPDPTTGNGIVRHLAVAAGRVNRIYVVDRDSMDKFSRVLTGTLAGGIWGSPVYFNGAVHYGGLNDNIKAQLVTIAMLAAAASSKSPTTFAYPGTVPAISANGTSSAILWAAENGTTGALHACDQPISPASSITVIRPARATSRGANKFTTPMISRGKADVGATNGVAMFGLRE</sequence>
<comment type="caution">
    <text evidence="1">The sequence shown here is derived from an EMBL/GenBank/DDBJ whole genome shotgun (WGS) entry which is preliminary data.</text>
</comment>
<protein>
    <submittedName>
        <fullName evidence="1">Uncharacterized protein</fullName>
    </submittedName>
</protein>